<keyword evidence="5" id="KW-0762">Sugar transport</keyword>
<evidence type="ECO:0000256" key="4">
    <source>
        <dbReference type="ARBA" id="ARBA00022452"/>
    </source>
</evidence>
<reference evidence="18 19" key="1">
    <citation type="submission" date="2016-02" db="EMBL/GenBank/DDBJ databases">
        <authorList>
            <person name="Wen L."/>
            <person name="He K."/>
            <person name="Yang H."/>
        </authorList>
    </citation>
    <scope>NUCLEOTIDE SEQUENCE [LARGE SCALE GENOMIC DNA]</scope>
    <source>
        <strain evidence="18 19">CV41</strain>
    </source>
</reference>
<dbReference type="GO" id="GO:0015159">
    <property type="term" value="F:polysaccharide transmembrane transporter activity"/>
    <property type="evidence" value="ECO:0007669"/>
    <property type="project" value="InterPro"/>
</dbReference>
<keyword evidence="7 15" id="KW-0732">Signal</keyword>
<dbReference type="Gene3D" id="3.30.1950.10">
    <property type="entry name" value="wza like domain"/>
    <property type="match status" value="1"/>
</dbReference>
<dbReference type="STRING" id="1548208.AXK12_00985"/>
<evidence type="ECO:0000256" key="14">
    <source>
        <dbReference type="ARBA" id="ARBA00023288"/>
    </source>
</evidence>
<keyword evidence="12" id="KW-0564">Palmitate</keyword>
<evidence type="ECO:0000256" key="12">
    <source>
        <dbReference type="ARBA" id="ARBA00023139"/>
    </source>
</evidence>
<dbReference type="EMBL" id="LSZP01000003">
    <property type="protein sequence ID" value="KXU37963.1"/>
    <property type="molecule type" value="Genomic_DNA"/>
</dbReference>
<feature type="domain" description="SLBB" evidence="17">
    <location>
        <begin position="118"/>
        <end position="204"/>
    </location>
</feature>
<dbReference type="InterPro" id="IPR054765">
    <property type="entry name" value="SLBB_dom"/>
</dbReference>
<dbReference type="Pfam" id="PF22461">
    <property type="entry name" value="SLBB_2"/>
    <property type="match status" value="1"/>
</dbReference>
<evidence type="ECO:0000256" key="9">
    <source>
        <dbReference type="ARBA" id="ARBA00023065"/>
    </source>
</evidence>
<dbReference type="GO" id="GO:0006811">
    <property type="term" value="P:monoatomic ion transport"/>
    <property type="evidence" value="ECO:0007669"/>
    <property type="project" value="UniProtKB-KW"/>
</dbReference>
<protein>
    <submittedName>
        <fullName evidence="18">Uncharacterized protein</fullName>
    </submittedName>
</protein>
<organism evidence="18 19">
    <name type="scientific">Cephaloticoccus capnophilus</name>
    <dbReference type="NCBI Taxonomy" id="1548208"/>
    <lineage>
        <taxon>Bacteria</taxon>
        <taxon>Pseudomonadati</taxon>
        <taxon>Verrucomicrobiota</taxon>
        <taxon>Opitutia</taxon>
        <taxon>Opitutales</taxon>
        <taxon>Opitutaceae</taxon>
        <taxon>Cephaloticoccus</taxon>
    </lineage>
</organism>
<evidence type="ECO:0000313" key="18">
    <source>
        <dbReference type="EMBL" id="KXU37963.1"/>
    </source>
</evidence>
<comment type="caution">
    <text evidence="18">The sequence shown here is derived from an EMBL/GenBank/DDBJ whole genome shotgun (WGS) entry which is preliminary data.</text>
</comment>
<keyword evidence="4" id="KW-1134">Transmembrane beta strand</keyword>
<keyword evidence="19" id="KW-1185">Reference proteome</keyword>
<accession>A0A139STR0</accession>
<dbReference type="InterPro" id="IPR003715">
    <property type="entry name" value="Poly_export_N"/>
</dbReference>
<dbReference type="Pfam" id="PF02563">
    <property type="entry name" value="Poly_export"/>
    <property type="match status" value="1"/>
</dbReference>
<comment type="subcellular location">
    <subcellularLocation>
        <location evidence="1">Cell outer membrane</location>
        <topology evidence="1">Multi-pass membrane protein</topology>
    </subcellularLocation>
</comment>
<dbReference type="OrthoDB" id="193635at2"/>
<evidence type="ECO:0000256" key="7">
    <source>
        <dbReference type="ARBA" id="ARBA00022729"/>
    </source>
</evidence>
<dbReference type="Proteomes" id="UP000071392">
    <property type="component" value="Unassembled WGS sequence"/>
</dbReference>
<evidence type="ECO:0000259" key="16">
    <source>
        <dbReference type="Pfam" id="PF02563"/>
    </source>
</evidence>
<keyword evidence="6" id="KW-0812">Transmembrane</keyword>
<gene>
    <name evidence="18" type="ORF">AXK12_00985</name>
</gene>
<keyword evidence="10" id="KW-0626">Porin</keyword>
<evidence type="ECO:0000256" key="8">
    <source>
        <dbReference type="ARBA" id="ARBA00023047"/>
    </source>
</evidence>
<dbReference type="InterPro" id="IPR049712">
    <property type="entry name" value="Poly_export"/>
</dbReference>
<evidence type="ECO:0000256" key="10">
    <source>
        <dbReference type="ARBA" id="ARBA00023114"/>
    </source>
</evidence>
<keyword evidence="9" id="KW-0406">Ion transport</keyword>
<keyword evidence="3" id="KW-0813">Transport</keyword>
<feature type="signal peptide" evidence="15">
    <location>
        <begin position="1"/>
        <end position="23"/>
    </location>
</feature>
<name>A0A139STR0_9BACT</name>
<evidence type="ECO:0000256" key="15">
    <source>
        <dbReference type="SAM" id="SignalP"/>
    </source>
</evidence>
<keyword evidence="11" id="KW-0472">Membrane</keyword>
<sequence length="209" mass="22762">MTRSVYAQALSCLLVFLASFAFASAQISSSRYGAAPTTYRIATNDTLRVVVFQESDLEITARVDASGMVNLPLLGQIRIAGHTIPEAEQAIARAYQNERYLRSPQVTISIVDYAPREISIQGQVRAPGRYPLPIEQTMTLVELVTRAGGFTDVARGSAVTVTRVKADGSTEKFVVDVQSLIRGRSRASVEDNSLALQPGDIVYVPERII</sequence>
<evidence type="ECO:0000256" key="5">
    <source>
        <dbReference type="ARBA" id="ARBA00022597"/>
    </source>
</evidence>
<keyword evidence="14" id="KW-0449">Lipoprotein</keyword>
<dbReference type="GO" id="GO:0009279">
    <property type="term" value="C:cell outer membrane"/>
    <property type="evidence" value="ECO:0007669"/>
    <property type="project" value="UniProtKB-SubCell"/>
</dbReference>
<evidence type="ECO:0000256" key="1">
    <source>
        <dbReference type="ARBA" id="ARBA00004571"/>
    </source>
</evidence>
<dbReference type="PANTHER" id="PTHR33619:SF3">
    <property type="entry name" value="POLYSACCHARIDE EXPORT PROTEIN GFCE-RELATED"/>
    <property type="match status" value="1"/>
</dbReference>
<evidence type="ECO:0000259" key="17">
    <source>
        <dbReference type="Pfam" id="PF22461"/>
    </source>
</evidence>
<dbReference type="GO" id="GO:0015288">
    <property type="term" value="F:porin activity"/>
    <property type="evidence" value="ECO:0007669"/>
    <property type="project" value="UniProtKB-KW"/>
</dbReference>
<dbReference type="Gene3D" id="3.10.560.10">
    <property type="entry name" value="Outer membrane lipoprotein wza domain like"/>
    <property type="match status" value="1"/>
</dbReference>
<keyword evidence="13" id="KW-0998">Cell outer membrane</keyword>
<comment type="similarity">
    <text evidence="2">Belongs to the BexD/CtrA/VexA family.</text>
</comment>
<dbReference type="AlphaFoldDB" id="A0A139STR0"/>
<dbReference type="PANTHER" id="PTHR33619">
    <property type="entry name" value="POLYSACCHARIDE EXPORT PROTEIN GFCE-RELATED"/>
    <property type="match status" value="1"/>
</dbReference>
<keyword evidence="8" id="KW-0625">Polysaccharide transport</keyword>
<evidence type="ECO:0000313" key="19">
    <source>
        <dbReference type="Proteomes" id="UP000071392"/>
    </source>
</evidence>
<evidence type="ECO:0000256" key="6">
    <source>
        <dbReference type="ARBA" id="ARBA00022692"/>
    </source>
</evidence>
<dbReference type="RefSeq" id="WP_068710794.1">
    <property type="nucleotide sequence ID" value="NZ_LSZP01000003.1"/>
</dbReference>
<evidence type="ECO:0000256" key="3">
    <source>
        <dbReference type="ARBA" id="ARBA00022448"/>
    </source>
</evidence>
<proteinExistence type="inferred from homology"/>
<feature type="chain" id="PRO_5007299422" evidence="15">
    <location>
        <begin position="24"/>
        <end position="209"/>
    </location>
</feature>
<evidence type="ECO:0000256" key="13">
    <source>
        <dbReference type="ARBA" id="ARBA00023237"/>
    </source>
</evidence>
<dbReference type="GO" id="GO:0046930">
    <property type="term" value="C:pore complex"/>
    <property type="evidence" value="ECO:0007669"/>
    <property type="project" value="UniProtKB-KW"/>
</dbReference>
<feature type="domain" description="Polysaccharide export protein N-terminal" evidence="16">
    <location>
        <begin position="35"/>
        <end position="110"/>
    </location>
</feature>
<evidence type="ECO:0000256" key="11">
    <source>
        <dbReference type="ARBA" id="ARBA00023136"/>
    </source>
</evidence>
<evidence type="ECO:0000256" key="2">
    <source>
        <dbReference type="ARBA" id="ARBA00009450"/>
    </source>
</evidence>